<evidence type="ECO:0000313" key="2">
    <source>
        <dbReference type="EMBL" id="KAJ7023555.1"/>
    </source>
</evidence>
<dbReference type="AlphaFoldDB" id="A0AAD6WSP6"/>
<dbReference type="Proteomes" id="UP001218188">
    <property type="component" value="Unassembled WGS sequence"/>
</dbReference>
<accession>A0AAD6WSP6</accession>
<name>A0AAD6WSP6_9AGAR</name>
<reference evidence="2" key="1">
    <citation type="submission" date="2023-03" db="EMBL/GenBank/DDBJ databases">
        <title>Massive genome expansion in bonnet fungi (Mycena s.s.) driven by repeated elements and novel gene families across ecological guilds.</title>
        <authorList>
            <consortium name="Lawrence Berkeley National Laboratory"/>
            <person name="Harder C.B."/>
            <person name="Miyauchi S."/>
            <person name="Viragh M."/>
            <person name="Kuo A."/>
            <person name="Thoen E."/>
            <person name="Andreopoulos B."/>
            <person name="Lu D."/>
            <person name="Skrede I."/>
            <person name="Drula E."/>
            <person name="Henrissat B."/>
            <person name="Morin E."/>
            <person name="Kohler A."/>
            <person name="Barry K."/>
            <person name="LaButti K."/>
            <person name="Morin E."/>
            <person name="Salamov A."/>
            <person name="Lipzen A."/>
            <person name="Mereny Z."/>
            <person name="Hegedus B."/>
            <person name="Baldrian P."/>
            <person name="Stursova M."/>
            <person name="Weitz H."/>
            <person name="Taylor A."/>
            <person name="Grigoriev I.V."/>
            <person name="Nagy L.G."/>
            <person name="Martin F."/>
            <person name="Kauserud H."/>
        </authorList>
    </citation>
    <scope>NUCLEOTIDE SEQUENCE</scope>
    <source>
        <strain evidence="2">CBHHK200</strain>
    </source>
</reference>
<proteinExistence type="predicted"/>
<sequence>MAELSLAHPHPNSINLLRNCNPASPLTPFDGNVGAFAHLGAEHYFITTNADFVPAIPWPLKESHSVYLRMDMRYGPDDPTLWPQEYTPQYPHMAFISKKGARPELDIMWYNPTKQDFVVGSAITRGLGRLSLRIFSALLPPLNDLVRRCTELQLKKTLAPIFAQVMQHLTLLIEQLQCLPTTFPKMLFALTSFQRAFLELDALYEFETVYEHKMKFYIGPSATGRALAKCVGAFTTIPSYTQLLWAAGIPVWLVRPVEVFDIENILKVVPLQEPRFGLADDAAHGEGAPPALYSGLNTRDKIKAIHEAAVHTPWYRNPFETGFNRESSPARELTTPVATSSRSVAPPSAPVSAIASRNRPTTTRYRPYPPKTAAKSPAKQTERDKFKAIAAPEMPPSIDSMAIALAQVDRDIEPYTSDAADKRYVLPEPALFISTVADRTRRALHHWTLLSQGFIYVLIKQPQLLRPQDWRDILEGHLGRRGAVDSKEYKRGQRLEQTIRPALEICGIDDVTDFRNTQVPVFTPREAQEIIWPVAESNFRFEFCALDKRASGKDRLEEVKKCFAGRMLVNVPLGMSTVGWASSSLQERHRYVARTATLMLDWKTKTACPTIIRRISDHHPWSPIQMQDLEVAVCRYYTQAFWEHFGRAAVVPLRLDEKEEGEM</sequence>
<evidence type="ECO:0000313" key="3">
    <source>
        <dbReference type="Proteomes" id="UP001218188"/>
    </source>
</evidence>
<protein>
    <submittedName>
        <fullName evidence="2">Uncharacterized protein</fullName>
    </submittedName>
</protein>
<organism evidence="2 3">
    <name type="scientific">Mycena alexandri</name>
    <dbReference type="NCBI Taxonomy" id="1745969"/>
    <lineage>
        <taxon>Eukaryota</taxon>
        <taxon>Fungi</taxon>
        <taxon>Dikarya</taxon>
        <taxon>Basidiomycota</taxon>
        <taxon>Agaricomycotina</taxon>
        <taxon>Agaricomycetes</taxon>
        <taxon>Agaricomycetidae</taxon>
        <taxon>Agaricales</taxon>
        <taxon>Marasmiineae</taxon>
        <taxon>Mycenaceae</taxon>
        <taxon>Mycena</taxon>
    </lineage>
</organism>
<evidence type="ECO:0000256" key="1">
    <source>
        <dbReference type="SAM" id="MobiDB-lite"/>
    </source>
</evidence>
<keyword evidence="3" id="KW-1185">Reference proteome</keyword>
<dbReference type="EMBL" id="JARJCM010000186">
    <property type="protein sequence ID" value="KAJ7023555.1"/>
    <property type="molecule type" value="Genomic_DNA"/>
</dbReference>
<feature type="compositionally biased region" description="Low complexity" evidence="1">
    <location>
        <begin position="336"/>
        <end position="366"/>
    </location>
</feature>
<feature type="region of interest" description="Disordered" evidence="1">
    <location>
        <begin position="323"/>
        <end position="382"/>
    </location>
</feature>
<comment type="caution">
    <text evidence="2">The sequence shown here is derived from an EMBL/GenBank/DDBJ whole genome shotgun (WGS) entry which is preliminary data.</text>
</comment>
<gene>
    <name evidence="2" type="ORF">C8F04DRAFT_1271244</name>
</gene>